<dbReference type="Proteomes" id="UP000823749">
    <property type="component" value="Unassembled WGS sequence"/>
</dbReference>
<feature type="compositionally biased region" description="Polar residues" evidence="1">
    <location>
        <begin position="81"/>
        <end position="95"/>
    </location>
</feature>
<dbReference type="InterPro" id="IPR000270">
    <property type="entry name" value="PB1_dom"/>
</dbReference>
<reference evidence="3" key="1">
    <citation type="submission" date="2020-08" db="EMBL/GenBank/DDBJ databases">
        <title>Plant Genome Project.</title>
        <authorList>
            <person name="Zhang R.-G."/>
        </authorList>
    </citation>
    <scope>NUCLEOTIDE SEQUENCE</scope>
    <source>
        <strain evidence="3">WSP0</strain>
        <tissue evidence="3">Leaf</tissue>
    </source>
</reference>
<dbReference type="EMBL" id="JACTNZ010000036">
    <property type="protein sequence ID" value="KAG5512907.1"/>
    <property type="molecule type" value="Genomic_DNA"/>
</dbReference>
<dbReference type="PANTHER" id="PTHR32002">
    <property type="entry name" value="PROTEIN NLP8"/>
    <property type="match status" value="1"/>
</dbReference>
<keyword evidence="4" id="KW-1185">Reference proteome</keyword>
<dbReference type="InterPro" id="IPR045012">
    <property type="entry name" value="NLP"/>
</dbReference>
<gene>
    <name evidence="3" type="ORF">RHGRI_038731</name>
</gene>
<accession>A0AAV6HIJ4</accession>
<dbReference type="PANTHER" id="PTHR32002:SF35">
    <property type="entry name" value="PROTEIN NLP6"/>
    <property type="match status" value="1"/>
</dbReference>
<comment type="caution">
    <text evidence="3">The sequence shown here is derived from an EMBL/GenBank/DDBJ whole genome shotgun (WGS) entry which is preliminary data.</text>
</comment>
<dbReference type="AlphaFoldDB" id="A0AAV6HIJ4"/>
<sequence>MEYFLMAKVWRPPDQHGKGNTSTAREIPSHNVQTGMEGEPVGQNQEENECRRDFMGRQIALDTESGLITVSRPPDQHGERNTSTARETPSHNVQTGIEGVPVGQNQEANEFRPDFTEGSIPSNTENGLIKGSYFGFPPPQITSMPSEYMGGSIDLRNSLANLTFATCSDQAAPSQHVQGQSMHPTVYPDHNVFPQTQIVSSQEPFSEPLGFPPPQITLMPSENKGGSIDLRNSLASQVVSDGHISGSTNSTFATCSDQAALSQHLQGQSMHPTVYPDHNVFPQTQIVSSQEPFSDALGFPPPQITSMPNENMGGSIDLRNSLANLTFATCSDQAAPSQHVQGQSMHPTVYPDHNVFPQTHIVSSKEPFSEGRVMIKAFCRDADNTIIKFWFHLTSGIVDLKKEVSKRLNVEVDRFVVKYKDKYEDLISILCDDDLKLYLSSSLGNDEINVLVHDKVGGTPNFCEKCRSPMQTRA</sequence>
<dbReference type="GO" id="GO:0003700">
    <property type="term" value="F:DNA-binding transcription factor activity"/>
    <property type="evidence" value="ECO:0007669"/>
    <property type="project" value="InterPro"/>
</dbReference>
<feature type="domain" description="PB1" evidence="2">
    <location>
        <begin position="372"/>
        <end position="455"/>
    </location>
</feature>
<evidence type="ECO:0000256" key="1">
    <source>
        <dbReference type="SAM" id="MobiDB-lite"/>
    </source>
</evidence>
<dbReference type="PROSITE" id="PS51745">
    <property type="entry name" value="PB1"/>
    <property type="match status" value="1"/>
</dbReference>
<organism evidence="3 4">
    <name type="scientific">Rhododendron griersonianum</name>
    <dbReference type="NCBI Taxonomy" id="479676"/>
    <lineage>
        <taxon>Eukaryota</taxon>
        <taxon>Viridiplantae</taxon>
        <taxon>Streptophyta</taxon>
        <taxon>Embryophyta</taxon>
        <taxon>Tracheophyta</taxon>
        <taxon>Spermatophyta</taxon>
        <taxon>Magnoliopsida</taxon>
        <taxon>eudicotyledons</taxon>
        <taxon>Gunneridae</taxon>
        <taxon>Pentapetalae</taxon>
        <taxon>asterids</taxon>
        <taxon>Ericales</taxon>
        <taxon>Ericaceae</taxon>
        <taxon>Ericoideae</taxon>
        <taxon>Rhodoreae</taxon>
        <taxon>Rhododendron</taxon>
    </lineage>
</organism>
<dbReference type="SUPFAM" id="SSF54277">
    <property type="entry name" value="CAD &amp; PB1 domains"/>
    <property type="match status" value="1"/>
</dbReference>
<evidence type="ECO:0000313" key="4">
    <source>
        <dbReference type="Proteomes" id="UP000823749"/>
    </source>
</evidence>
<proteinExistence type="predicted"/>
<dbReference type="SMART" id="SM00666">
    <property type="entry name" value="PB1"/>
    <property type="match status" value="1"/>
</dbReference>
<evidence type="ECO:0000313" key="3">
    <source>
        <dbReference type="EMBL" id="KAG5512907.1"/>
    </source>
</evidence>
<name>A0AAV6HIJ4_9ERIC</name>
<dbReference type="Pfam" id="PF00564">
    <property type="entry name" value="PB1"/>
    <property type="match status" value="1"/>
</dbReference>
<evidence type="ECO:0000259" key="2">
    <source>
        <dbReference type="PROSITE" id="PS51745"/>
    </source>
</evidence>
<feature type="region of interest" description="Disordered" evidence="1">
    <location>
        <begin position="68"/>
        <end position="104"/>
    </location>
</feature>
<protein>
    <recommendedName>
        <fullName evidence="2">PB1 domain-containing protein</fullName>
    </recommendedName>
</protein>
<dbReference type="InterPro" id="IPR053793">
    <property type="entry name" value="PB1-like"/>
</dbReference>